<keyword evidence="5 6" id="KW-0157">Chromophore</keyword>
<accession>A0ABT7YBQ0</accession>
<feature type="domain" description="Photolyase/cryptochrome alpha/beta" evidence="7">
    <location>
        <begin position="4"/>
        <end position="138"/>
    </location>
</feature>
<comment type="function">
    <text evidence="6">May have a photoreceptor function.</text>
</comment>
<evidence type="ECO:0000256" key="6">
    <source>
        <dbReference type="RuleBase" id="RU367151"/>
    </source>
</evidence>
<dbReference type="SUPFAM" id="SSF48173">
    <property type="entry name" value="Cryptochrome/photolyase FAD-binding domain"/>
    <property type="match status" value="1"/>
</dbReference>
<evidence type="ECO:0000313" key="9">
    <source>
        <dbReference type="Proteomes" id="UP001171916"/>
    </source>
</evidence>
<evidence type="ECO:0000256" key="1">
    <source>
        <dbReference type="ARBA" id="ARBA00005862"/>
    </source>
</evidence>
<dbReference type="PROSITE" id="PS51645">
    <property type="entry name" value="PHR_CRY_ALPHA_BETA"/>
    <property type="match status" value="1"/>
</dbReference>
<dbReference type="InterPro" id="IPR036155">
    <property type="entry name" value="Crypto/Photolyase_N_sf"/>
</dbReference>
<keyword evidence="3 6" id="KW-0285">Flavoprotein</keyword>
<gene>
    <name evidence="8" type="ORF">QVH07_06930</name>
</gene>
<sequence>MKFKRSIIWFRNDLRLRDNVTLLEGIARSEEIIPVYFLDPRHFEKTELGFPKTGKLRHKFLIESLLNLRANLRRKGADLIILNGKPEEILPEVATSIDAQAIFFSQEVTSEETSVEKALEQKSWAKGIATENYWQSTLYHIDDLPLPVGQLPEVFTQFRKNVEKLSSIRKEVDAPKSIPYAQIEIPNSLSDEEVKNGLGELLPLPNKVMKFDGGECRGMERLESYFWQKDLLKNYKETRNGLLGKDYSSKFSPWLALGCISPRTIYWEVKKYEKERKKNSSTYWLVFELIWRDYFRFICKKHGDKIFQVEGIKNQRDSWRRDRADFLRWCEGKTGVPFVDANMRELNTTGFMSNRGRQNVASFLVNDLNIDWTWGASYFESMLIDYDVCSNWGNWMYVGGVGNDPRENRYFNILRQAKNYDREGEFVRFWIDELASIEGFDIHKPHELPENFLRGKRIEIGKTYPEAMVEMEKWS</sequence>
<dbReference type="InterPro" id="IPR014133">
    <property type="entry name" value="Cry_DASH"/>
</dbReference>
<dbReference type="Pfam" id="PF00875">
    <property type="entry name" value="DNA_photolyase"/>
    <property type="match status" value="1"/>
</dbReference>
<dbReference type="Gene3D" id="1.10.579.10">
    <property type="entry name" value="DNA Cyclobutane Dipyrimidine Photolyase, subunit A, domain 3"/>
    <property type="match status" value="1"/>
</dbReference>
<dbReference type="NCBIfam" id="TIGR02765">
    <property type="entry name" value="crypto_DASH"/>
    <property type="match status" value="1"/>
</dbReference>
<dbReference type="InterPro" id="IPR014729">
    <property type="entry name" value="Rossmann-like_a/b/a_fold"/>
</dbReference>
<dbReference type="Gene3D" id="1.25.40.80">
    <property type="match status" value="1"/>
</dbReference>
<comment type="caution">
    <text evidence="8">The sequence shown here is derived from an EMBL/GenBank/DDBJ whole genome shotgun (WGS) entry which is preliminary data.</text>
</comment>
<reference evidence="8" key="1">
    <citation type="submission" date="2023-06" db="EMBL/GenBank/DDBJ databases">
        <title>Robiginitalea aurantiacus sp. nov. and Algoriphagus sediminis sp. nov., isolated from coastal sediment.</title>
        <authorList>
            <person name="Zhou Z.Y."/>
            <person name="An J."/>
            <person name="Jia Y.W."/>
            <person name="Du Z.J."/>
        </authorList>
    </citation>
    <scope>NUCLEOTIDE SEQUENCE</scope>
    <source>
        <strain evidence="8">C2-7</strain>
    </source>
</reference>
<name>A0ABT7YBQ0_9BACT</name>
<keyword evidence="9" id="KW-1185">Reference proteome</keyword>
<dbReference type="InterPro" id="IPR036134">
    <property type="entry name" value="Crypto/Photolyase_FAD-like_sf"/>
</dbReference>
<comment type="cofactor">
    <cofactor evidence="6">
        <name>FAD</name>
        <dbReference type="ChEBI" id="CHEBI:57692"/>
    </cofactor>
    <text evidence="6">Binds 1 FAD per subunit.</text>
</comment>
<evidence type="ECO:0000256" key="2">
    <source>
        <dbReference type="ARBA" id="ARBA00017881"/>
    </source>
</evidence>
<comment type="similarity">
    <text evidence="1 6">Belongs to the DNA photolyase class-1 family.</text>
</comment>
<proteinExistence type="inferred from homology"/>
<dbReference type="PRINTS" id="PR00147">
    <property type="entry name" value="DNAPHOTLYASE"/>
</dbReference>
<dbReference type="Proteomes" id="UP001171916">
    <property type="component" value="Unassembled WGS sequence"/>
</dbReference>
<evidence type="ECO:0000256" key="4">
    <source>
        <dbReference type="ARBA" id="ARBA00022827"/>
    </source>
</evidence>
<dbReference type="InterPro" id="IPR006050">
    <property type="entry name" value="DNA_photolyase_N"/>
</dbReference>
<evidence type="ECO:0000259" key="7">
    <source>
        <dbReference type="PROSITE" id="PS51645"/>
    </source>
</evidence>
<dbReference type="InterPro" id="IPR002081">
    <property type="entry name" value="Cryptochrome/DNA_photolyase_1"/>
</dbReference>
<keyword evidence="4 6" id="KW-0274">FAD</keyword>
<dbReference type="EMBL" id="JAUEPH010000003">
    <property type="protein sequence ID" value="MDN3203876.1"/>
    <property type="molecule type" value="Genomic_DNA"/>
</dbReference>
<dbReference type="PANTHER" id="PTHR11455:SF22">
    <property type="entry name" value="CRYPTOCHROME DASH"/>
    <property type="match status" value="1"/>
</dbReference>
<dbReference type="PANTHER" id="PTHR11455">
    <property type="entry name" value="CRYPTOCHROME"/>
    <property type="match status" value="1"/>
</dbReference>
<dbReference type="SUPFAM" id="SSF52425">
    <property type="entry name" value="Cryptochrome/photolyase, N-terminal domain"/>
    <property type="match status" value="1"/>
</dbReference>
<dbReference type="RefSeq" id="WP_289999433.1">
    <property type="nucleotide sequence ID" value="NZ_JAUEPH010000003.1"/>
</dbReference>
<protein>
    <recommendedName>
        <fullName evidence="2 6">Cryptochrome DASH</fullName>
    </recommendedName>
</protein>
<dbReference type="Gene3D" id="3.40.50.620">
    <property type="entry name" value="HUPs"/>
    <property type="match status" value="1"/>
</dbReference>
<evidence type="ECO:0000256" key="5">
    <source>
        <dbReference type="ARBA" id="ARBA00022991"/>
    </source>
</evidence>
<dbReference type="InterPro" id="IPR005101">
    <property type="entry name" value="Cryptochr/Photolyase_FAD-bd"/>
</dbReference>
<evidence type="ECO:0000313" key="8">
    <source>
        <dbReference type="EMBL" id="MDN3203876.1"/>
    </source>
</evidence>
<comment type="cofactor">
    <cofactor evidence="6">
        <name>(6R)-5,10-methylene-5,6,7,8-tetrahydrofolate</name>
        <dbReference type="ChEBI" id="CHEBI:15636"/>
    </cofactor>
    <text evidence="6">Binds 1 5,10-methenyltetrahydrofolate (MTHF) per subunit.</text>
</comment>
<evidence type="ECO:0000256" key="3">
    <source>
        <dbReference type="ARBA" id="ARBA00022630"/>
    </source>
</evidence>
<organism evidence="8 9">
    <name type="scientific">Algoriphagus sediminis</name>
    <dbReference type="NCBI Taxonomy" id="3057113"/>
    <lineage>
        <taxon>Bacteria</taxon>
        <taxon>Pseudomonadati</taxon>
        <taxon>Bacteroidota</taxon>
        <taxon>Cytophagia</taxon>
        <taxon>Cytophagales</taxon>
        <taxon>Cyclobacteriaceae</taxon>
        <taxon>Algoriphagus</taxon>
    </lineage>
</organism>
<dbReference type="Pfam" id="PF03441">
    <property type="entry name" value="FAD_binding_7"/>
    <property type="match status" value="1"/>
</dbReference>